<protein>
    <submittedName>
        <fullName evidence="1">Uncharacterized protein</fullName>
    </submittedName>
</protein>
<accession>A0A2A2D855</accession>
<dbReference type="Proteomes" id="UP000218944">
    <property type="component" value="Unassembled WGS sequence"/>
</dbReference>
<evidence type="ECO:0000313" key="2">
    <source>
        <dbReference type="Proteomes" id="UP000218944"/>
    </source>
</evidence>
<name>A0A2A2D855_9ACTN</name>
<gene>
    <name evidence="1" type="ORF">CK936_18160</name>
</gene>
<dbReference type="RefSeq" id="WP_095582018.1">
    <property type="nucleotide sequence ID" value="NZ_JAJQQQ010000003.1"/>
</dbReference>
<dbReference type="EMBL" id="NSJV01000357">
    <property type="protein sequence ID" value="PAU47520.1"/>
    <property type="molecule type" value="Genomic_DNA"/>
</dbReference>
<organism evidence="1 2">
    <name type="scientific">Streptomyces albireticuli</name>
    <dbReference type="NCBI Taxonomy" id="1940"/>
    <lineage>
        <taxon>Bacteria</taxon>
        <taxon>Bacillati</taxon>
        <taxon>Actinomycetota</taxon>
        <taxon>Actinomycetes</taxon>
        <taxon>Kitasatosporales</taxon>
        <taxon>Streptomycetaceae</taxon>
        <taxon>Streptomyces</taxon>
    </lineage>
</organism>
<keyword evidence="2" id="KW-1185">Reference proteome</keyword>
<reference evidence="1 2" key="1">
    <citation type="submission" date="2017-08" db="EMBL/GenBank/DDBJ databases">
        <title>Genome sequence of Streptomyces albireticuli NRRL B-1670.</title>
        <authorList>
            <person name="Graham D.E."/>
            <person name="Mahan K.M."/>
            <person name="Klingeman D.M."/>
            <person name="Hettich R.L."/>
            <person name="Parry R.J."/>
            <person name="Spain J.C."/>
        </authorList>
    </citation>
    <scope>NUCLEOTIDE SEQUENCE [LARGE SCALE GENOMIC DNA]</scope>
    <source>
        <strain evidence="1 2">NRRL B-1670</strain>
    </source>
</reference>
<dbReference type="AlphaFoldDB" id="A0A2A2D855"/>
<proteinExistence type="predicted"/>
<sequence length="68" mass="7081">MTRAPSLMAAGELRTALEAHARGDIPATVAALMSIDADSWQAIEERLTALGGTLPALLATLRGTTHEP</sequence>
<evidence type="ECO:0000313" key="1">
    <source>
        <dbReference type="EMBL" id="PAU47520.1"/>
    </source>
</evidence>
<comment type="caution">
    <text evidence="1">The sequence shown here is derived from an EMBL/GenBank/DDBJ whole genome shotgun (WGS) entry which is preliminary data.</text>
</comment>